<gene>
    <name evidence="3" type="ORF">LSINAPIS_LOCUS9640</name>
</gene>
<proteinExistence type="predicted"/>
<keyword evidence="2" id="KW-1133">Transmembrane helix</keyword>
<protein>
    <submittedName>
        <fullName evidence="3">Uncharacterized protein</fullName>
    </submittedName>
</protein>
<dbReference type="Proteomes" id="UP000324832">
    <property type="component" value="Unassembled WGS sequence"/>
</dbReference>
<evidence type="ECO:0000313" key="4">
    <source>
        <dbReference type="Proteomes" id="UP000324832"/>
    </source>
</evidence>
<evidence type="ECO:0000256" key="2">
    <source>
        <dbReference type="SAM" id="Phobius"/>
    </source>
</evidence>
<organism evidence="3 4">
    <name type="scientific">Leptidea sinapis</name>
    <dbReference type="NCBI Taxonomy" id="189913"/>
    <lineage>
        <taxon>Eukaryota</taxon>
        <taxon>Metazoa</taxon>
        <taxon>Ecdysozoa</taxon>
        <taxon>Arthropoda</taxon>
        <taxon>Hexapoda</taxon>
        <taxon>Insecta</taxon>
        <taxon>Pterygota</taxon>
        <taxon>Neoptera</taxon>
        <taxon>Endopterygota</taxon>
        <taxon>Lepidoptera</taxon>
        <taxon>Glossata</taxon>
        <taxon>Ditrysia</taxon>
        <taxon>Papilionoidea</taxon>
        <taxon>Pieridae</taxon>
        <taxon>Dismorphiinae</taxon>
        <taxon>Leptidea</taxon>
    </lineage>
</organism>
<sequence>MTQKAVLVIQNVTDVLPERRRQRQLPRGPPHESTQPQAPRPRVLHAGLQRPLPLLPVVVVCVAVGVGVHGALVGGLVAVMAGAAVVIRHGPPAATPEAKRKWTKMRSMRHYTSEVQHTLLMPLFGFYWKSKSSRAAHFSMNWHSFLTAYSTTAGLFSTPWLMPVDPMINPAMVLRYPVPEPTLRNDRPVLSSNPSITSLHSYGKSLGLRIV</sequence>
<keyword evidence="2" id="KW-0812">Transmembrane</keyword>
<keyword evidence="4" id="KW-1185">Reference proteome</keyword>
<evidence type="ECO:0000256" key="1">
    <source>
        <dbReference type="SAM" id="MobiDB-lite"/>
    </source>
</evidence>
<feature type="transmembrane region" description="Helical" evidence="2">
    <location>
        <begin position="54"/>
        <end position="87"/>
    </location>
</feature>
<dbReference type="AlphaFoldDB" id="A0A5E4QLQ7"/>
<feature type="region of interest" description="Disordered" evidence="1">
    <location>
        <begin position="18"/>
        <end position="40"/>
    </location>
</feature>
<keyword evidence="2" id="KW-0472">Membrane</keyword>
<reference evidence="3 4" key="1">
    <citation type="submission" date="2017-07" db="EMBL/GenBank/DDBJ databases">
        <authorList>
            <person name="Talla V."/>
            <person name="Backstrom N."/>
        </authorList>
    </citation>
    <scope>NUCLEOTIDE SEQUENCE [LARGE SCALE GENOMIC DNA]</scope>
</reference>
<evidence type="ECO:0000313" key="3">
    <source>
        <dbReference type="EMBL" id="VVC98590.1"/>
    </source>
</evidence>
<name>A0A5E4QLQ7_9NEOP</name>
<accession>A0A5E4QLQ7</accession>
<dbReference type="EMBL" id="FZQP02003667">
    <property type="protein sequence ID" value="VVC98590.1"/>
    <property type="molecule type" value="Genomic_DNA"/>
</dbReference>